<accession>A0A9P4NA60</accession>
<dbReference type="AlphaFoldDB" id="A0A9P4NA60"/>
<dbReference type="Proteomes" id="UP000800093">
    <property type="component" value="Unassembled WGS sequence"/>
</dbReference>
<evidence type="ECO:0000313" key="1">
    <source>
        <dbReference type="EMBL" id="KAF2269431.1"/>
    </source>
</evidence>
<keyword evidence="2" id="KW-1185">Reference proteome</keyword>
<gene>
    <name evidence="1" type="ORF">CC78DRAFT_574994</name>
</gene>
<organism evidence="1 2">
    <name type="scientific">Lojkania enalia</name>
    <dbReference type="NCBI Taxonomy" id="147567"/>
    <lineage>
        <taxon>Eukaryota</taxon>
        <taxon>Fungi</taxon>
        <taxon>Dikarya</taxon>
        <taxon>Ascomycota</taxon>
        <taxon>Pezizomycotina</taxon>
        <taxon>Dothideomycetes</taxon>
        <taxon>Pleosporomycetidae</taxon>
        <taxon>Pleosporales</taxon>
        <taxon>Pleosporales incertae sedis</taxon>
        <taxon>Lojkania</taxon>
    </lineage>
</organism>
<proteinExistence type="predicted"/>
<name>A0A9P4NA60_9PLEO</name>
<comment type="caution">
    <text evidence="1">The sequence shown here is derived from an EMBL/GenBank/DDBJ whole genome shotgun (WGS) entry which is preliminary data.</text>
</comment>
<protein>
    <submittedName>
        <fullName evidence="1">Uncharacterized protein</fullName>
    </submittedName>
</protein>
<dbReference type="OrthoDB" id="5376804at2759"/>
<dbReference type="EMBL" id="ML986582">
    <property type="protein sequence ID" value="KAF2269431.1"/>
    <property type="molecule type" value="Genomic_DNA"/>
</dbReference>
<reference evidence="2" key="1">
    <citation type="journal article" date="2020" name="Stud. Mycol.">
        <title>101 Dothideomycetes genomes: A test case for predicting lifestyles and emergence of pathogens.</title>
        <authorList>
            <person name="Haridas S."/>
            <person name="Albert R."/>
            <person name="Binder M."/>
            <person name="Bloem J."/>
            <person name="LaButti K."/>
            <person name="Salamov A."/>
            <person name="Andreopoulos B."/>
            <person name="Baker S."/>
            <person name="Barry K."/>
            <person name="Bills G."/>
            <person name="Bluhm B."/>
            <person name="Cannon C."/>
            <person name="Castanera R."/>
            <person name="Culley D."/>
            <person name="Daum C."/>
            <person name="Ezra D."/>
            <person name="Gonzalez J."/>
            <person name="Henrissat B."/>
            <person name="Kuo A."/>
            <person name="Liang C."/>
            <person name="Lipzen A."/>
            <person name="Lutzoni F."/>
            <person name="Magnuson J."/>
            <person name="Mondo S."/>
            <person name="Nolan M."/>
            <person name="Ohm R."/>
            <person name="Pangilinan J."/>
            <person name="Park H.-J."/>
            <person name="Ramirez L."/>
            <person name="Alfaro M."/>
            <person name="Sun H."/>
            <person name="Tritt A."/>
            <person name="Yoshinaga Y."/>
            <person name="Zwiers L.-H."/>
            <person name="Turgeon B."/>
            <person name="Goodwin S."/>
            <person name="Spatafora J."/>
            <person name="Crous P."/>
            <person name="Grigoriev I."/>
        </authorList>
    </citation>
    <scope>NUCLEOTIDE SEQUENCE [LARGE SCALE GENOMIC DNA]</scope>
    <source>
        <strain evidence="2">CBS 304.66</strain>
    </source>
</reference>
<sequence length="112" mass="11986">MATYSSKSSYLNFTTPGNISITALSSATSVQTKINIAAVSLMPPIRASSPGFTYPAEFIRFAILRSSLGSSDTTEMEEYESSLEITECILALTAYNYSNANASGTQFSINSN</sequence>
<evidence type="ECO:0000313" key="2">
    <source>
        <dbReference type="Proteomes" id="UP000800093"/>
    </source>
</evidence>